<dbReference type="AlphaFoldDB" id="A0A7S0DVB4"/>
<accession>A0A7S0DVB4</accession>
<name>A0A7S0DVB4_9EUKA</name>
<evidence type="ECO:0000259" key="5">
    <source>
        <dbReference type="Pfam" id="PF09273"/>
    </source>
</evidence>
<dbReference type="EMBL" id="HBEM01035217">
    <property type="protein sequence ID" value="CAD8465137.1"/>
    <property type="molecule type" value="Transcribed_RNA"/>
</dbReference>
<dbReference type="GO" id="GO:0016279">
    <property type="term" value="F:protein-lysine N-methyltransferase activity"/>
    <property type="evidence" value="ECO:0007669"/>
    <property type="project" value="TreeGrafter"/>
</dbReference>
<evidence type="ECO:0000259" key="4">
    <source>
        <dbReference type="Pfam" id="PF00856"/>
    </source>
</evidence>
<dbReference type="Gene3D" id="3.90.1420.10">
    <property type="entry name" value="Rubisco LSMT, substrate-binding domain"/>
    <property type="match status" value="1"/>
</dbReference>
<dbReference type="PANTHER" id="PTHR13271:SF137">
    <property type="entry name" value="SET DOMAIN-CONTAINING PROTEIN"/>
    <property type="match status" value="1"/>
</dbReference>
<sequence>MSDPFALKAEGVKAASKGDWKKAESMFSRGIDLLTKQTDKVLKSRLYGNRSFARGILGAWDQALQDGRICVESDPSWAKGYLRQASALSALQHYPEALKSYQKAKNMDQKLDVKRQIEDISQKIKELQLESSFIGGPGANHHLKVYKDFIEWMTSNGAKLSSVYLHVTSQGDRGVRVKTNVDTDTQLITIPQKLLLTIQKAKESDIGKAIQQSEYKLRSKHSYMACFILEHLNQKASFWYPYLQVARRAPVLETMPIFLPEYYQNMLKGTVAGETVRYRAESLRDEYIGLCSVVEGIRKYSLSDFMWARCVVLSRIIGLRVKQAKISAMVPFLDMVNHGYPSSCTWRFLDQTNHLTITASQPLVAGSEILANYGRKCNSRFFLNYGFTVTPNPNNQAVLMVSMDANSPHYSEKCEFLKKAPRYVDSGWEHKEFQVLPSTTDMNFRRLFSFLRYTRAKGKDFDMFQDAFDIEAIGPVSVRNEIEVLRCISECSLRALSRFPSTIQADHKRIKLNRWSSPGHLHCVTMRSSEREVLLWFQHMAQEGLKILNLDWSGVRKPSNALRKGSSFGMSLSAYIRMITPMLNNPNCI</sequence>
<reference evidence="6" key="1">
    <citation type="submission" date="2021-01" db="EMBL/GenBank/DDBJ databases">
        <authorList>
            <person name="Corre E."/>
            <person name="Pelletier E."/>
            <person name="Niang G."/>
            <person name="Scheremetjew M."/>
            <person name="Finn R."/>
            <person name="Kale V."/>
            <person name="Holt S."/>
            <person name="Cochrane G."/>
            <person name="Meng A."/>
            <person name="Brown T."/>
            <person name="Cohen L."/>
        </authorList>
    </citation>
    <scope>NUCLEOTIDE SEQUENCE</scope>
    <source>
        <strain evidence="6">CCMP2058</strain>
    </source>
</reference>
<feature type="domain" description="Rubisco LSMT substrate-binding" evidence="5">
    <location>
        <begin position="405"/>
        <end position="534"/>
    </location>
</feature>
<dbReference type="InterPro" id="IPR011990">
    <property type="entry name" value="TPR-like_helical_dom_sf"/>
</dbReference>
<dbReference type="InterPro" id="IPR019734">
    <property type="entry name" value="TPR_rpt"/>
</dbReference>
<dbReference type="SUPFAM" id="SSF48452">
    <property type="entry name" value="TPR-like"/>
    <property type="match status" value="1"/>
</dbReference>
<keyword evidence="1" id="KW-0489">Methyltransferase</keyword>
<dbReference type="Pfam" id="PF00856">
    <property type="entry name" value="SET"/>
    <property type="match status" value="1"/>
</dbReference>
<dbReference type="InterPro" id="IPR036464">
    <property type="entry name" value="Rubisco_LSMT_subst-bd_sf"/>
</dbReference>
<organism evidence="6">
    <name type="scientific">Amorphochlora amoebiformis</name>
    <dbReference type="NCBI Taxonomy" id="1561963"/>
    <lineage>
        <taxon>Eukaryota</taxon>
        <taxon>Sar</taxon>
        <taxon>Rhizaria</taxon>
        <taxon>Cercozoa</taxon>
        <taxon>Chlorarachniophyceae</taxon>
        <taxon>Amorphochlora</taxon>
    </lineage>
</organism>
<protein>
    <recommendedName>
        <fullName evidence="7">SET domain-containing protein</fullName>
    </recommendedName>
</protein>
<dbReference type="InterPro" id="IPR050600">
    <property type="entry name" value="SETD3_SETD6_MTase"/>
</dbReference>
<dbReference type="CDD" id="cd10527">
    <property type="entry name" value="SET_LSMT"/>
    <property type="match status" value="1"/>
</dbReference>
<dbReference type="SUPFAM" id="SSF82199">
    <property type="entry name" value="SET domain"/>
    <property type="match status" value="1"/>
</dbReference>
<dbReference type="Gene3D" id="1.25.40.10">
    <property type="entry name" value="Tetratricopeptide repeat domain"/>
    <property type="match status" value="1"/>
</dbReference>
<dbReference type="InterPro" id="IPR046341">
    <property type="entry name" value="SET_dom_sf"/>
</dbReference>
<feature type="domain" description="SET" evidence="4">
    <location>
        <begin position="173"/>
        <end position="374"/>
    </location>
</feature>
<dbReference type="SMART" id="SM00028">
    <property type="entry name" value="TPR"/>
    <property type="match status" value="3"/>
</dbReference>
<dbReference type="SUPFAM" id="SSF81822">
    <property type="entry name" value="RuBisCo LSMT C-terminal, substrate-binding domain"/>
    <property type="match status" value="1"/>
</dbReference>
<evidence type="ECO:0000256" key="2">
    <source>
        <dbReference type="ARBA" id="ARBA00022679"/>
    </source>
</evidence>
<proteinExistence type="predicted"/>
<dbReference type="InterPro" id="IPR001214">
    <property type="entry name" value="SET_dom"/>
</dbReference>
<dbReference type="InterPro" id="IPR015353">
    <property type="entry name" value="Rubisco_LSMT_subst-bd"/>
</dbReference>
<dbReference type="PANTHER" id="PTHR13271">
    <property type="entry name" value="UNCHARACTERIZED PUTATIVE METHYLTRANSFERASE"/>
    <property type="match status" value="1"/>
</dbReference>
<dbReference type="GO" id="GO:0032259">
    <property type="term" value="P:methylation"/>
    <property type="evidence" value="ECO:0007669"/>
    <property type="project" value="UniProtKB-KW"/>
</dbReference>
<dbReference type="Pfam" id="PF09273">
    <property type="entry name" value="Rubis-subs-bind"/>
    <property type="match status" value="1"/>
</dbReference>
<keyword evidence="3" id="KW-0949">S-adenosyl-L-methionine</keyword>
<keyword evidence="2" id="KW-0808">Transferase</keyword>
<evidence type="ECO:0000256" key="3">
    <source>
        <dbReference type="ARBA" id="ARBA00022691"/>
    </source>
</evidence>
<evidence type="ECO:0008006" key="7">
    <source>
        <dbReference type="Google" id="ProtNLM"/>
    </source>
</evidence>
<dbReference type="Gene3D" id="3.90.1410.10">
    <property type="entry name" value="set domain protein methyltransferase, domain 1"/>
    <property type="match status" value="1"/>
</dbReference>
<evidence type="ECO:0000256" key="1">
    <source>
        <dbReference type="ARBA" id="ARBA00022603"/>
    </source>
</evidence>
<gene>
    <name evidence="6" type="ORF">LAMO00422_LOCUS24105</name>
</gene>
<evidence type="ECO:0000313" key="6">
    <source>
        <dbReference type="EMBL" id="CAD8465137.1"/>
    </source>
</evidence>